<gene>
    <name evidence="1" type="ORF">PVE_R1G2079</name>
</gene>
<dbReference type="InterPro" id="IPR036291">
    <property type="entry name" value="NAD(P)-bd_dom_sf"/>
</dbReference>
<dbReference type="Gene3D" id="3.30.1780.10">
    <property type="entry name" value="ornithine cyclodeaminase, domain 1"/>
    <property type="match status" value="1"/>
</dbReference>
<dbReference type="PIRSF" id="PIRSF001439">
    <property type="entry name" value="CryM"/>
    <property type="match status" value="1"/>
</dbReference>
<dbReference type="AlphaFoldDB" id="A0A1D3JVD8"/>
<dbReference type="InterPro" id="IPR023401">
    <property type="entry name" value="ODC_N"/>
</dbReference>
<dbReference type="PANTHER" id="PTHR13812:SF19">
    <property type="entry name" value="KETIMINE REDUCTASE MU-CRYSTALLIN"/>
    <property type="match status" value="1"/>
</dbReference>
<dbReference type="Gene3D" id="3.40.50.720">
    <property type="entry name" value="NAD(P)-binding Rossmann-like Domain"/>
    <property type="match status" value="1"/>
</dbReference>
<evidence type="ECO:0000313" key="2">
    <source>
        <dbReference type="Proteomes" id="UP000245431"/>
    </source>
</evidence>
<proteinExistence type="predicted"/>
<dbReference type="EMBL" id="LT599583">
    <property type="protein sequence ID" value="SBW79965.1"/>
    <property type="molecule type" value="Genomic_DNA"/>
</dbReference>
<accession>A0A1D3JVD8</accession>
<dbReference type="RefSeq" id="WP_017847555.1">
    <property type="nucleotide sequence ID" value="NZ_AOUH01000022.1"/>
</dbReference>
<organism evidence="1 2">
    <name type="scientific">Pseudomonas veronii 1YdBTEX2</name>
    <dbReference type="NCBI Taxonomy" id="1295141"/>
    <lineage>
        <taxon>Bacteria</taxon>
        <taxon>Pseudomonadati</taxon>
        <taxon>Pseudomonadota</taxon>
        <taxon>Gammaproteobacteria</taxon>
        <taxon>Pseudomonadales</taxon>
        <taxon>Pseudomonadaceae</taxon>
        <taxon>Pseudomonas</taxon>
    </lineage>
</organism>
<dbReference type="SUPFAM" id="SSF51735">
    <property type="entry name" value="NAD(P)-binding Rossmann-fold domains"/>
    <property type="match status" value="1"/>
</dbReference>
<dbReference type="Pfam" id="PF02423">
    <property type="entry name" value="OCD_Mu_crystall"/>
    <property type="match status" value="1"/>
</dbReference>
<sequence>MAQRATIILSEENIGEIVAAVGLDTLMDETIAKLRDALNVFGDGQVEIQPRTGFVYETPEMGLIEFMPAYRRDKNVALKVVGYHPGNPFNRGMPTVIATNSLYDVRDGHLIAVIDGVFATAVRTGAASAVASKLLAHPESKTLGLIGAGAMAVTQAHALSRIYDFDAVLIHDIDPAVEKTFAKRVSALGITPIIASKDRVLAESDIICVATSIGLDAGPVLHAGGMKPHVHINAIGADTPRKYELSTELLKSSFLVTDYLEQAINEGECQQLSKDEYGYIGPELHKIVKEPQAYIQYQMKQTIFDSTGISLEDQIMTEVLIDQAERLGLGQRILIEAGCDDPMNPYLFSNSANALDTVKNTVHDRTLKLA</sequence>
<dbReference type="Proteomes" id="UP000245431">
    <property type="component" value="Chromosome PVE_r1"/>
</dbReference>
<evidence type="ECO:0008006" key="3">
    <source>
        <dbReference type="Google" id="ProtNLM"/>
    </source>
</evidence>
<dbReference type="PANTHER" id="PTHR13812">
    <property type="entry name" value="KETIMINE REDUCTASE MU-CRYSTALLIN"/>
    <property type="match status" value="1"/>
</dbReference>
<reference evidence="2" key="1">
    <citation type="submission" date="2016-07" db="EMBL/GenBank/DDBJ databases">
        <authorList>
            <person name="Florea S."/>
            <person name="Webb J.S."/>
            <person name="Jaromczyk J."/>
            <person name="Schardl C.L."/>
        </authorList>
    </citation>
    <scope>NUCLEOTIDE SEQUENCE [LARGE SCALE GENOMIC DNA]</scope>
    <source>
        <strain evidence="2">1YdBTEX2</strain>
    </source>
</reference>
<dbReference type="GO" id="GO:0005737">
    <property type="term" value="C:cytoplasm"/>
    <property type="evidence" value="ECO:0007669"/>
    <property type="project" value="TreeGrafter"/>
</dbReference>
<protein>
    <recommendedName>
        <fullName evidence="3">Ornithine cyclodeaminase</fullName>
    </recommendedName>
</protein>
<name>A0A1D3JVD8_PSEVE</name>
<dbReference type="InterPro" id="IPR003462">
    <property type="entry name" value="ODC_Mu_crystall"/>
</dbReference>
<evidence type="ECO:0000313" key="1">
    <source>
        <dbReference type="EMBL" id="SBW79965.1"/>
    </source>
</evidence>